<keyword evidence="5" id="KW-0235">DNA replication</keyword>
<dbReference type="GO" id="GO:0006260">
    <property type="term" value="P:DNA replication"/>
    <property type="evidence" value="ECO:0007669"/>
    <property type="project" value="UniProtKB-KW"/>
</dbReference>
<dbReference type="Proteomes" id="UP000654401">
    <property type="component" value="Unassembled WGS sequence"/>
</dbReference>
<evidence type="ECO:0000313" key="13">
    <source>
        <dbReference type="Proteomes" id="UP000654401"/>
    </source>
</evidence>
<proteinExistence type="inferred from homology"/>
<evidence type="ECO:0000256" key="10">
    <source>
        <dbReference type="ARBA" id="ARBA00046140"/>
    </source>
</evidence>
<dbReference type="PANTHER" id="PTHR33175:SF13">
    <property type="entry name" value="HISTONE-LIKE PROTEIN"/>
    <property type="match status" value="1"/>
</dbReference>
<evidence type="ECO:0000256" key="4">
    <source>
        <dbReference type="ARBA" id="ARBA00016145"/>
    </source>
</evidence>
<reference evidence="12 13" key="1">
    <citation type="submission" date="2020-08" db="EMBL/GenBank/DDBJ databases">
        <title>Bridging the membrane lipid divide: bacteria of the FCB group superphylum have the potential to synthesize archaeal ether lipids.</title>
        <authorList>
            <person name="Villanueva L."/>
            <person name="Von Meijenfeldt F.A.B."/>
            <person name="Westbye A.B."/>
            <person name="Yadav S."/>
            <person name="Hopmans E.C."/>
            <person name="Dutilh B.E."/>
            <person name="Sinninghe Damste J.S."/>
        </authorList>
    </citation>
    <scope>NUCLEOTIDE SEQUENCE [LARGE SCALE GENOMIC DNA]</scope>
    <source>
        <strain evidence="12">NIOZ-UU100</strain>
    </source>
</reference>
<accession>A0A8J6P3N4</accession>
<evidence type="ECO:0000256" key="6">
    <source>
        <dbReference type="ARBA" id="ARBA00022921"/>
    </source>
</evidence>
<dbReference type="GO" id="GO:0030527">
    <property type="term" value="F:structural constituent of chromatin"/>
    <property type="evidence" value="ECO:0007669"/>
    <property type="project" value="InterPro"/>
</dbReference>
<name>A0A8J6P3N4_9GAMM</name>
<dbReference type="SUPFAM" id="SSF47729">
    <property type="entry name" value="IHF-like DNA-binding proteins"/>
    <property type="match status" value="1"/>
</dbReference>
<evidence type="ECO:0000256" key="9">
    <source>
        <dbReference type="ARBA" id="ARBA00033227"/>
    </source>
</evidence>
<evidence type="ECO:0000256" key="8">
    <source>
        <dbReference type="ARBA" id="ARBA00033120"/>
    </source>
</evidence>
<keyword evidence="6" id="KW-0426">Late protein</keyword>
<dbReference type="Pfam" id="PF00216">
    <property type="entry name" value="Bac_DNA_binding"/>
    <property type="match status" value="1"/>
</dbReference>
<dbReference type="PANTHER" id="PTHR33175">
    <property type="entry name" value="DNA-BINDING PROTEIN HU"/>
    <property type="match status" value="1"/>
</dbReference>
<dbReference type="EMBL" id="JACNFK010000024">
    <property type="protein sequence ID" value="MBC8519589.1"/>
    <property type="molecule type" value="Genomic_DNA"/>
</dbReference>
<protein>
    <recommendedName>
        <fullName evidence="4">Viral histone-like protein</fullName>
    </recommendedName>
    <alternativeName>
        <fullName evidence="9">DNA-binding protein pA104R</fullName>
    </alternativeName>
    <alternativeName>
        <fullName evidence="8">pA104R</fullName>
    </alternativeName>
</protein>
<evidence type="ECO:0000256" key="11">
    <source>
        <dbReference type="RuleBase" id="RU003939"/>
    </source>
</evidence>
<dbReference type="GO" id="GO:0003677">
    <property type="term" value="F:DNA binding"/>
    <property type="evidence" value="ECO:0007669"/>
    <property type="project" value="UniProtKB-KW"/>
</dbReference>
<comment type="caution">
    <text evidence="12">The sequence shown here is derived from an EMBL/GenBank/DDBJ whole genome shotgun (WGS) entry which is preliminary data.</text>
</comment>
<organism evidence="12 13">
    <name type="scientific">Candidatus Thiopontia autotrophica</name>
    <dbReference type="NCBI Taxonomy" id="2841688"/>
    <lineage>
        <taxon>Bacteria</taxon>
        <taxon>Pseudomonadati</taxon>
        <taxon>Pseudomonadota</taxon>
        <taxon>Gammaproteobacteria</taxon>
        <taxon>Candidatus Thiopontia</taxon>
    </lineage>
</organism>
<comment type="subcellular location">
    <subcellularLocation>
        <location evidence="1">Virion</location>
    </subcellularLocation>
</comment>
<comment type="subunit">
    <text evidence="3">Homodimer.</text>
</comment>
<dbReference type="GO" id="GO:0005829">
    <property type="term" value="C:cytosol"/>
    <property type="evidence" value="ECO:0007669"/>
    <property type="project" value="TreeGrafter"/>
</dbReference>
<keyword evidence="7 12" id="KW-0238">DNA-binding</keyword>
<dbReference type="AlphaFoldDB" id="A0A8J6P3N4"/>
<dbReference type="CDD" id="cd13834">
    <property type="entry name" value="HU_like"/>
    <property type="match status" value="1"/>
</dbReference>
<evidence type="ECO:0000256" key="5">
    <source>
        <dbReference type="ARBA" id="ARBA00022705"/>
    </source>
</evidence>
<dbReference type="InterPro" id="IPR010992">
    <property type="entry name" value="IHF-like_DNA-bd_dom_sf"/>
</dbReference>
<dbReference type="InterPro" id="IPR000119">
    <property type="entry name" value="Hist_DNA-bd"/>
</dbReference>
<evidence type="ECO:0000313" key="12">
    <source>
        <dbReference type="EMBL" id="MBC8519589.1"/>
    </source>
</evidence>
<gene>
    <name evidence="12" type="ORF">H8D24_04175</name>
</gene>
<dbReference type="Gene3D" id="4.10.520.10">
    <property type="entry name" value="IHF-like DNA-binding proteins"/>
    <property type="match status" value="1"/>
</dbReference>
<evidence type="ECO:0000256" key="2">
    <source>
        <dbReference type="ARBA" id="ARBA00010529"/>
    </source>
</evidence>
<evidence type="ECO:0000256" key="3">
    <source>
        <dbReference type="ARBA" id="ARBA00011738"/>
    </source>
</evidence>
<dbReference type="SMART" id="SM00411">
    <property type="entry name" value="BHL"/>
    <property type="match status" value="1"/>
</dbReference>
<evidence type="ECO:0000256" key="1">
    <source>
        <dbReference type="ARBA" id="ARBA00004328"/>
    </source>
</evidence>
<sequence>MAPKTTAVKDAFTKAQTIATIADDTGLSKKAVSDVLASLGTIIERHVKPRSAGRFALPGIMTIKRYKKKATKAREGRNPQTGESLTIAAKPAHNALKITPAKALKDIV</sequence>
<evidence type="ECO:0000256" key="7">
    <source>
        <dbReference type="ARBA" id="ARBA00023125"/>
    </source>
</evidence>
<comment type="function">
    <text evidence="10">DNA-binding protein that plays a critical role in nucleoid compaction, genome replication and DNA replication and transcription. Binds to both ssDNA and dsDNA with a binding site covering about 15 nucleotides. Displays DNA-supercoiling activity only when associated with the viral DNA topoisomerase 2.</text>
</comment>
<comment type="similarity">
    <text evidence="2 11">Belongs to the bacterial histone-like protein family.</text>
</comment>